<comment type="caution">
    <text evidence="1">The sequence shown here is derived from an EMBL/GenBank/DDBJ whole genome shotgun (WGS) entry which is preliminary data.</text>
</comment>
<accession>A0A498J4S4</accession>
<keyword evidence="2" id="KW-1185">Reference proteome</keyword>
<dbReference type="Proteomes" id="UP000290289">
    <property type="component" value="Chromosome 9"/>
</dbReference>
<proteinExistence type="predicted"/>
<organism evidence="1 2">
    <name type="scientific">Malus domestica</name>
    <name type="common">Apple</name>
    <name type="synonym">Pyrus malus</name>
    <dbReference type="NCBI Taxonomy" id="3750"/>
    <lineage>
        <taxon>Eukaryota</taxon>
        <taxon>Viridiplantae</taxon>
        <taxon>Streptophyta</taxon>
        <taxon>Embryophyta</taxon>
        <taxon>Tracheophyta</taxon>
        <taxon>Spermatophyta</taxon>
        <taxon>Magnoliopsida</taxon>
        <taxon>eudicotyledons</taxon>
        <taxon>Gunneridae</taxon>
        <taxon>Pentapetalae</taxon>
        <taxon>rosids</taxon>
        <taxon>fabids</taxon>
        <taxon>Rosales</taxon>
        <taxon>Rosaceae</taxon>
        <taxon>Amygdaloideae</taxon>
        <taxon>Maleae</taxon>
        <taxon>Malus</taxon>
    </lineage>
</organism>
<evidence type="ECO:0000313" key="1">
    <source>
        <dbReference type="EMBL" id="RXH89244.1"/>
    </source>
</evidence>
<protein>
    <submittedName>
        <fullName evidence="1">Uncharacterized protein</fullName>
    </submittedName>
</protein>
<dbReference type="EMBL" id="RDQH01000335">
    <property type="protein sequence ID" value="RXH89244.1"/>
    <property type="molecule type" value="Genomic_DNA"/>
</dbReference>
<name>A0A498J4S4_MALDO</name>
<reference evidence="1 2" key="1">
    <citation type="submission" date="2018-10" db="EMBL/GenBank/DDBJ databases">
        <title>A high-quality apple genome assembly.</title>
        <authorList>
            <person name="Hu J."/>
        </authorList>
    </citation>
    <scope>NUCLEOTIDE SEQUENCE [LARGE SCALE GENOMIC DNA]</scope>
    <source>
        <strain evidence="2">cv. HFTH1</strain>
        <tissue evidence="1">Young leaf</tissue>
    </source>
</reference>
<sequence length="92" mass="10772">MNQYGHSTRLKVSELHEPALSRHLNQQSWCQQYKQKHCYENRAPIRHLLPSKSFWYLTKKPLLPCGRVLPAGHIRIYNRNTGKDQSASTEVT</sequence>
<gene>
    <name evidence="1" type="ORF">DVH24_031601</name>
</gene>
<evidence type="ECO:0000313" key="2">
    <source>
        <dbReference type="Proteomes" id="UP000290289"/>
    </source>
</evidence>
<dbReference type="AlphaFoldDB" id="A0A498J4S4"/>